<feature type="domain" description="Type II secretion system protein GspF" evidence="9">
    <location>
        <begin position="20"/>
        <end position="143"/>
    </location>
</feature>
<evidence type="ECO:0000259" key="9">
    <source>
        <dbReference type="Pfam" id="PF00482"/>
    </source>
</evidence>
<dbReference type="InterPro" id="IPR003004">
    <property type="entry name" value="GspF/PilC"/>
</dbReference>
<evidence type="ECO:0000256" key="7">
    <source>
        <dbReference type="ARBA" id="ARBA00023136"/>
    </source>
</evidence>
<evidence type="ECO:0000256" key="2">
    <source>
        <dbReference type="ARBA" id="ARBA00005745"/>
    </source>
</evidence>
<evidence type="ECO:0000256" key="5">
    <source>
        <dbReference type="ARBA" id="ARBA00022692"/>
    </source>
</evidence>
<feature type="transmembrane region" description="Helical" evidence="8">
    <location>
        <begin position="175"/>
        <end position="192"/>
    </location>
</feature>
<name>A0A1G1WNV8_9BACT</name>
<dbReference type="GO" id="GO:0005886">
    <property type="term" value="C:plasma membrane"/>
    <property type="evidence" value="ECO:0007669"/>
    <property type="project" value="UniProtKB-SubCell"/>
</dbReference>
<dbReference type="AlphaFoldDB" id="A0A1G1WNV8"/>
<dbReference type="STRING" id="1802603.A3F35_01485"/>
<dbReference type="InterPro" id="IPR018076">
    <property type="entry name" value="T2SS_GspF_dom"/>
</dbReference>
<keyword evidence="6 8" id="KW-1133">Transmembrane helix</keyword>
<dbReference type="EMBL" id="MHCZ01000034">
    <property type="protein sequence ID" value="OGY29384.1"/>
    <property type="molecule type" value="Genomic_DNA"/>
</dbReference>
<dbReference type="FunFam" id="1.20.81.30:FF:000001">
    <property type="entry name" value="Type II secretion system protein F"/>
    <property type="match status" value="2"/>
</dbReference>
<dbReference type="Pfam" id="PF00482">
    <property type="entry name" value="T2SSF"/>
    <property type="match status" value="2"/>
</dbReference>
<evidence type="ECO:0000256" key="3">
    <source>
        <dbReference type="ARBA" id="ARBA00022475"/>
    </source>
</evidence>
<evidence type="ECO:0000256" key="1">
    <source>
        <dbReference type="ARBA" id="ARBA00004429"/>
    </source>
</evidence>
<evidence type="ECO:0000256" key="4">
    <source>
        <dbReference type="ARBA" id="ARBA00022519"/>
    </source>
</evidence>
<evidence type="ECO:0000313" key="10">
    <source>
        <dbReference type="EMBL" id="OGY29384.1"/>
    </source>
</evidence>
<comment type="subcellular location">
    <subcellularLocation>
        <location evidence="1">Cell inner membrane</location>
        <topology evidence="1">Multi-pass membrane protein</topology>
    </subcellularLocation>
</comment>
<reference evidence="10 11" key="1">
    <citation type="journal article" date="2016" name="Nat. Commun.">
        <title>Thousands of microbial genomes shed light on interconnected biogeochemical processes in an aquifer system.</title>
        <authorList>
            <person name="Anantharaman K."/>
            <person name="Brown C.T."/>
            <person name="Hug L.A."/>
            <person name="Sharon I."/>
            <person name="Castelle C.J."/>
            <person name="Probst A.J."/>
            <person name="Thomas B.C."/>
            <person name="Singh A."/>
            <person name="Wilkins M.J."/>
            <person name="Karaoz U."/>
            <person name="Brodie E.L."/>
            <person name="Williams K.H."/>
            <person name="Hubbard S.S."/>
            <person name="Banfield J.F."/>
        </authorList>
    </citation>
    <scope>NUCLEOTIDE SEQUENCE [LARGE SCALE GENOMIC DNA]</scope>
</reference>
<dbReference type="Gene3D" id="1.20.81.30">
    <property type="entry name" value="Type II secretion system (T2SS), domain F"/>
    <property type="match status" value="2"/>
</dbReference>
<keyword evidence="5 8" id="KW-0812">Transmembrane</keyword>
<organism evidence="10 11">
    <name type="scientific">Candidatus Woykebacteria bacterium RIFCSPHIGHO2_12_FULL_45_10</name>
    <dbReference type="NCBI Taxonomy" id="1802603"/>
    <lineage>
        <taxon>Bacteria</taxon>
        <taxon>Candidatus Woykeibacteriota</taxon>
    </lineage>
</organism>
<keyword evidence="4" id="KW-0997">Cell inner membrane</keyword>
<protein>
    <recommendedName>
        <fullName evidence="9">Type II secretion system protein GspF domain-containing protein</fullName>
    </recommendedName>
</protein>
<dbReference type="Proteomes" id="UP000178068">
    <property type="component" value="Unassembled WGS sequence"/>
</dbReference>
<comment type="caution">
    <text evidence="10">The sequence shown here is derived from an EMBL/GenBank/DDBJ whole genome shotgun (WGS) entry which is preliminary data.</text>
</comment>
<dbReference type="PANTHER" id="PTHR30012">
    <property type="entry name" value="GENERAL SECRETION PATHWAY PROTEIN"/>
    <property type="match status" value="1"/>
</dbReference>
<dbReference type="InterPro" id="IPR042094">
    <property type="entry name" value="T2SS_GspF_sf"/>
</dbReference>
<keyword evidence="7 8" id="KW-0472">Membrane</keyword>
<feature type="transmembrane region" description="Helical" evidence="8">
    <location>
        <begin position="119"/>
        <end position="139"/>
    </location>
</feature>
<dbReference type="PANTHER" id="PTHR30012:SF0">
    <property type="entry name" value="TYPE II SECRETION SYSTEM PROTEIN F-RELATED"/>
    <property type="match status" value="1"/>
</dbReference>
<dbReference type="PRINTS" id="PR00812">
    <property type="entry name" value="BCTERIALGSPF"/>
</dbReference>
<evidence type="ECO:0000256" key="6">
    <source>
        <dbReference type="ARBA" id="ARBA00022989"/>
    </source>
</evidence>
<evidence type="ECO:0000256" key="8">
    <source>
        <dbReference type="SAM" id="Phobius"/>
    </source>
</evidence>
<proteinExistence type="inferred from homology"/>
<feature type="transmembrane region" description="Helical" evidence="8">
    <location>
        <begin position="327"/>
        <end position="348"/>
    </location>
</feature>
<gene>
    <name evidence="10" type="ORF">A3F35_01485</name>
</gene>
<comment type="similarity">
    <text evidence="2">Belongs to the GSP F family.</text>
</comment>
<accession>A0A1G1WNV8</accession>
<feature type="domain" description="Type II secretion system protein GspF" evidence="9">
    <location>
        <begin position="223"/>
        <end position="346"/>
    </location>
</feature>
<keyword evidence="3" id="KW-1003">Cell membrane</keyword>
<sequence length="357" mass="38745">MNLPVFARKPKLSDAEKLVFIDSLSTELRAGIPILEALDSLKEDSASNSFKKILERLSDEVSSGKSLSEGLENFPDSFDRVFVNIIKAGEAAGNLDKVLGDAASNLKTSIATTNAVKSALFYPGLVLGVLLAVSFYSFAFSLPKVATIFFQLKLKLPAYSLFILQSSLFVGKYKLFFGLGIALTLGVLWRAMMVTTVRSWLLAALTKIPSLANLIRLMDLARFTNTTALLLKAGVPIIECLEIASSVVVSPTLSLDIAFIRDEIVQGSALEGAMKKRPKSFPSLLRRVVKVGEESGDLDKSLLDISTHYGEKFSDIIKNLTVIIEPILIIFIAGVVALVLLSVITPLYQGIGSLNQR</sequence>
<evidence type="ECO:0000313" key="11">
    <source>
        <dbReference type="Proteomes" id="UP000178068"/>
    </source>
</evidence>